<gene>
    <name evidence="2" type="ORF">ACFPGP_17625</name>
</gene>
<dbReference type="Proteomes" id="UP001596087">
    <property type="component" value="Unassembled WGS sequence"/>
</dbReference>
<accession>A0ABW0BNS0</accession>
<feature type="compositionally biased region" description="Low complexity" evidence="1">
    <location>
        <begin position="27"/>
        <end position="37"/>
    </location>
</feature>
<sequence length="76" mass="8136">MSTSSADEQSEQGISDDQLPEDLQPTDDNPLAQPLPDDALDPEELDVLGGRPAEQGDQQGDREDRHEPDGADHTAG</sequence>
<dbReference type="EMBL" id="JBHSKD010000024">
    <property type="protein sequence ID" value="MFC5178502.1"/>
    <property type="molecule type" value="Genomic_DNA"/>
</dbReference>
<name>A0ABW0BNS0_9ACTN</name>
<evidence type="ECO:0008006" key="4">
    <source>
        <dbReference type="Google" id="ProtNLM"/>
    </source>
</evidence>
<feature type="region of interest" description="Disordered" evidence="1">
    <location>
        <begin position="1"/>
        <end position="76"/>
    </location>
</feature>
<evidence type="ECO:0000313" key="2">
    <source>
        <dbReference type="EMBL" id="MFC5178502.1"/>
    </source>
</evidence>
<evidence type="ECO:0000256" key="1">
    <source>
        <dbReference type="SAM" id="MobiDB-lite"/>
    </source>
</evidence>
<reference evidence="3" key="1">
    <citation type="journal article" date="2019" name="Int. J. Syst. Evol. Microbiol.">
        <title>The Global Catalogue of Microorganisms (GCM) 10K type strain sequencing project: providing services to taxonomists for standard genome sequencing and annotation.</title>
        <authorList>
            <consortium name="The Broad Institute Genomics Platform"/>
            <consortium name="The Broad Institute Genome Sequencing Center for Infectious Disease"/>
            <person name="Wu L."/>
            <person name="Ma J."/>
        </authorList>
    </citation>
    <scope>NUCLEOTIDE SEQUENCE [LARGE SCALE GENOMIC DNA]</scope>
    <source>
        <strain evidence="3">DFY41</strain>
    </source>
</reference>
<comment type="caution">
    <text evidence="2">The sequence shown here is derived from an EMBL/GenBank/DDBJ whole genome shotgun (WGS) entry which is preliminary data.</text>
</comment>
<organism evidence="2 3">
    <name type="scientific">Nocardioides taihuensis</name>
    <dbReference type="NCBI Taxonomy" id="1835606"/>
    <lineage>
        <taxon>Bacteria</taxon>
        <taxon>Bacillati</taxon>
        <taxon>Actinomycetota</taxon>
        <taxon>Actinomycetes</taxon>
        <taxon>Propionibacteriales</taxon>
        <taxon>Nocardioidaceae</taxon>
        <taxon>Nocardioides</taxon>
    </lineage>
</organism>
<proteinExistence type="predicted"/>
<feature type="compositionally biased region" description="Basic and acidic residues" evidence="1">
    <location>
        <begin position="59"/>
        <end position="76"/>
    </location>
</feature>
<feature type="compositionally biased region" description="Polar residues" evidence="1">
    <location>
        <begin position="1"/>
        <end position="15"/>
    </location>
</feature>
<dbReference type="RefSeq" id="WP_378592115.1">
    <property type="nucleotide sequence ID" value="NZ_JBHSKD010000024.1"/>
</dbReference>
<keyword evidence="3" id="KW-1185">Reference proteome</keyword>
<protein>
    <recommendedName>
        <fullName evidence="4">Sugar ABC transporter ATPase</fullName>
    </recommendedName>
</protein>
<evidence type="ECO:0000313" key="3">
    <source>
        <dbReference type="Proteomes" id="UP001596087"/>
    </source>
</evidence>